<feature type="transmembrane region" description="Helical" evidence="8">
    <location>
        <begin position="131"/>
        <end position="152"/>
    </location>
</feature>
<dbReference type="EMBL" id="CAJOBI010000434">
    <property type="protein sequence ID" value="CAF3822592.1"/>
    <property type="molecule type" value="Genomic_DNA"/>
</dbReference>
<proteinExistence type="predicted"/>
<protein>
    <recommendedName>
        <fullName evidence="9">G-protein coupled receptors family 1 profile domain-containing protein</fullName>
    </recommendedName>
</protein>
<comment type="subcellular location">
    <subcellularLocation>
        <location evidence="1">Membrane</location>
        <topology evidence="1">Multi-pass membrane protein</topology>
    </subcellularLocation>
</comment>
<dbReference type="Proteomes" id="UP000663834">
    <property type="component" value="Unassembled WGS sequence"/>
</dbReference>
<dbReference type="EMBL" id="CAJNRE010000578">
    <property type="protein sequence ID" value="CAF1928953.1"/>
    <property type="molecule type" value="Genomic_DNA"/>
</dbReference>
<dbReference type="GO" id="GO:0016020">
    <property type="term" value="C:membrane"/>
    <property type="evidence" value="ECO:0007669"/>
    <property type="project" value="UniProtKB-SubCell"/>
</dbReference>
<dbReference type="PROSITE" id="PS50262">
    <property type="entry name" value="G_PROTEIN_RECEP_F1_2"/>
    <property type="match status" value="1"/>
</dbReference>
<gene>
    <name evidence="13" type="ORF">BYL167_LOCUS3261</name>
    <name evidence="10" type="ORF">CJN711_LOCUS9005</name>
    <name evidence="14" type="ORF">GIL414_LOCUS1742</name>
    <name evidence="11" type="ORF">KQP761_LOCUS16707</name>
    <name evidence="12" type="ORF">MBJ925_LOCUS3829</name>
    <name evidence="15" type="ORF">SMN809_LOCUS2379</name>
</gene>
<evidence type="ECO:0000313" key="11">
    <source>
        <dbReference type="EMBL" id="CAF1537174.1"/>
    </source>
</evidence>
<evidence type="ECO:0000256" key="6">
    <source>
        <dbReference type="ARBA" id="ARBA00023170"/>
    </source>
</evidence>
<organism evidence="12 16">
    <name type="scientific">Rotaria magnacalcarata</name>
    <dbReference type="NCBI Taxonomy" id="392030"/>
    <lineage>
        <taxon>Eukaryota</taxon>
        <taxon>Metazoa</taxon>
        <taxon>Spiralia</taxon>
        <taxon>Gnathifera</taxon>
        <taxon>Rotifera</taxon>
        <taxon>Eurotatoria</taxon>
        <taxon>Bdelloidea</taxon>
        <taxon>Philodinida</taxon>
        <taxon>Philodinidae</taxon>
        <taxon>Rotaria</taxon>
    </lineage>
</organism>
<dbReference type="AlphaFoldDB" id="A0A816L1P7"/>
<evidence type="ECO:0000256" key="7">
    <source>
        <dbReference type="ARBA" id="ARBA00023224"/>
    </source>
</evidence>
<dbReference type="EMBL" id="CAJOBH010000618">
    <property type="protein sequence ID" value="CAF3805896.1"/>
    <property type="molecule type" value="Genomic_DNA"/>
</dbReference>
<dbReference type="SUPFAM" id="SSF81321">
    <property type="entry name" value="Family A G protein-coupled receptor-like"/>
    <property type="match status" value="1"/>
</dbReference>
<dbReference type="EMBL" id="CAJNOV010003405">
    <property type="protein sequence ID" value="CAF1140241.1"/>
    <property type="molecule type" value="Genomic_DNA"/>
</dbReference>
<evidence type="ECO:0000313" key="14">
    <source>
        <dbReference type="EMBL" id="CAF3812907.1"/>
    </source>
</evidence>
<evidence type="ECO:0000313" key="12">
    <source>
        <dbReference type="EMBL" id="CAF1928953.1"/>
    </source>
</evidence>
<dbReference type="Proteomes" id="UP000663824">
    <property type="component" value="Unassembled WGS sequence"/>
</dbReference>
<evidence type="ECO:0000256" key="8">
    <source>
        <dbReference type="SAM" id="Phobius"/>
    </source>
</evidence>
<evidence type="ECO:0000256" key="3">
    <source>
        <dbReference type="ARBA" id="ARBA00022989"/>
    </source>
</evidence>
<dbReference type="Proteomes" id="UP000663855">
    <property type="component" value="Unassembled WGS sequence"/>
</dbReference>
<keyword evidence="2 8" id="KW-0812">Transmembrane</keyword>
<feature type="transmembrane region" description="Helical" evidence="8">
    <location>
        <begin position="20"/>
        <end position="39"/>
    </location>
</feature>
<dbReference type="EMBL" id="CAJOBJ010000302">
    <property type="protein sequence ID" value="CAF3812907.1"/>
    <property type="molecule type" value="Genomic_DNA"/>
</dbReference>
<dbReference type="Gene3D" id="1.20.1070.10">
    <property type="entry name" value="Rhodopsin 7-helix transmembrane proteins"/>
    <property type="match status" value="1"/>
</dbReference>
<evidence type="ECO:0000256" key="1">
    <source>
        <dbReference type="ARBA" id="ARBA00004141"/>
    </source>
</evidence>
<keyword evidence="4" id="KW-0297">G-protein coupled receptor</keyword>
<dbReference type="InterPro" id="IPR017452">
    <property type="entry name" value="GPCR_Rhodpsn_7TM"/>
</dbReference>
<keyword evidence="3 8" id="KW-1133">Transmembrane helix</keyword>
<dbReference type="EMBL" id="CAJNOW010008439">
    <property type="protein sequence ID" value="CAF1537174.1"/>
    <property type="molecule type" value="Genomic_DNA"/>
</dbReference>
<evidence type="ECO:0000256" key="5">
    <source>
        <dbReference type="ARBA" id="ARBA00023136"/>
    </source>
</evidence>
<keyword evidence="7" id="KW-0807">Transducer</keyword>
<evidence type="ECO:0000256" key="4">
    <source>
        <dbReference type="ARBA" id="ARBA00023040"/>
    </source>
</evidence>
<sequence>MATSVSDLSFIQQMLTRYGMSTYVAFGNFGNLLAIATFCQCEQRKNPCSLYLLSMTKCNLICLDVGIIPTIFALDHVDISTQSIIYCKLQFYIRHAFFQMMRTYKVLACMDRYAISSTNVHIRSLNTYKMAIYLIITAALFWLLAVIFFSYARRILNGSCNIQNGIYLMIYTIYYMLSAGLFPPLLIVFFNTLLIRNLKGLRSRIQPIRDNAENKQSNNMLRKRDRDLMKMNFVEVMIYIIILQKSLEQQQIESFINYLTQSFLMYLNTAMSFYIYTLTSSSSFRQECKRVLFKFYALIMRKQLRNLHNNSDRTMTIHN</sequence>
<dbReference type="Proteomes" id="UP000676336">
    <property type="component" value="Unassembled WGS sequence"/>
</dbReference>
<name>A0A816L1P7_9BILA</name>
<evidence type="ECO:0000256" key="2">
    <source>
        <dbReference type="ARBA" id="ARBA00022692"/>
    </source>
</evidence>
<evidence type="ECO:0000313" key="13">
    <source>
        <dbReference type="EMBL" id="CAF3805896.1"/>
    </source>
</evidence>
<dbReference type="PANTHER" id="PTHR24243:SF208">
    <property type="entry name" value="PYROKININ-1 RECEPTOR"/>
    <property type="match status" value="1"/>
</dbReference>
<keyword evidence="5 8" id="KW-0472">Membrane</keyword>
<comment type="caution">
    <text evidence="12">The sequence shown here is derived from an EMBL/GenBank/DDBJ whole genome shotgun (WGS) entry which is preliminary data.</text>
</comment>
<dbReference type="Proteomes" id="UP000681967">
    <property type="component" value="Unassembled WGS sequence"/>
</dbReference>
<dbReference type="Proteomes" id="UP000681720">
    <property type="component" value="Unassembled WGS sequence"/>
</dbReference>
<dbReference type="PANTHER" id="PTHR24243">
    <property type="entry name" value="G-PROTEIN COUPLED RECEPTOR"/>
    <property type="match status" value="1"/>
</dbReference>
<feature type="transmembrane region" description="Helical" evidence="8">
    <location>
        <begin position="172"/>
        <end position="195"/>
    </location>
</feature>
<reference evidence="12" key="1">
    <citation type="submission" date="2021-02" db="EMBL/GenBank/DDBJ databases">
        <authorList>
            <person name="Nowell W R."/>
        </authorList>
    </citation>
    <scope>NUCLEOTIDE SEQUENCE</scope>
</reference>
<feature type="domain" description="G-protein coupled receptors family 1 profile" evidence="9">
    <location>
        <begin position="30"/>
        <end position="276"/>
    </location>
</feature>
<keyword evidence="6" id="KW-0675">Receptor</keyword>
<dbReference type="GO" id="GO:0004930">
    <property type="term" value="F:G protein-coupled receptor activity"/>
    <property type="evidence" value="ECO:0007669"/>
    <property type="project" value="UniProtKB-KW"/>
</dbReference>
<dbReference type="OrthoDB" id="10009810at2759"/>
<evidence type="ECO:0000259" key="9">
    <source>
        <dbReference type="PROSITE" id="PS50262"/>
    </source>
</evidence>
<evidence type="ECO:0000313" key="16">
    <source>
        <dbReference type="Proteomes" id="UP000663824"/>
    </source>
</evidence>
<evidence type="ECO:0000313" key="10">
    <source>
        <dbReference type="EMBL" id="CAF1140241.1"/>
    </source>
</evidence>
<accession>A0A816L1P7</accession>
<evidence type="ECO:0000313" key="15">
    <source>
        <dbReference type="EMBL" id="CAF3822592.1"/>
    </source>
</evidence>